<gene>
    <name evidence="1" type="ORF">L210DRAFT_3590765</name>
</gene>
<sequence length="70" mass="7908">MPPRTQTLWHVDNPNYPHTPLEGVGKSKISGRVTPLTPQLQGDLEFILQPARKSPGLRGAFHICIVRPRW</sequence>
<organism evidence="1 2">
    <name type="scientific">Boletus edulis BED1</name>
    <dbReference type="NCBI Taxonomy" id="1328754"/>
    <lineage>
        <taxon>Eukaryota</taxon>
        <taxon>Fungi</taxon>
        <taxon>Dikarya</taxon>
        <taxon>Basidiomycota</taxon>
        <taxon>Agaricomycotina</taxon>
        <taxon>Agaricomycetes</taxon>
        <taxon>Agaricomycetidae</taxon>
        <taxon>Boletales</taxon>
        <taxon>Boletineae</taxon>
        <taxon>Boletaceae</taxon>
        <taxon>Boletoideae</taxon>
        <taxon>Boletus</taxon>
    </lineage>
</organism>
<evidence type="ECO:0000313" key="2">
    <source>
        <dbReference type="Proteomes" id="UP001194468"/>
    </source>
</evidence>
<protein>
    <submittedName>
        <fullName evidence="1">Uncharacterized protein</fullName>
    </submittedName>
</protein>
<proteinExistence type="predicted"/>
<reference evidence="1" key="2">
    <citation type="journal article" date="2020" name="Nat. Commun.">
        <title>Large-scale genome sequencing of mycorrhizal fungi provides insights into the early evolution of symbiotic traits.</title>
        <authorList>
            <person name="Miyauchi S."/>
            <person name="Kiss E."/>
            <person name="Kuo A."/>
            <person name="Drula E."/>
            <person name="Kohler A."/>
            <person name="Sanchez-Garcia M."/>
            <person name="Morin E."/>
            <person name="Andreopoulos B."/>
            <person name="Barry K.W."/>
            <person name="Bonito G."/>
            <person name="Buee M."/>
            <person name="Carver A."/>
            <person name="Chen C."/>
            <person name="Cichocki N."/>
            <person name="Clum A."/>
            <person name="Culley D."/>
            <person name="Crous P.W."/>
            <person name="Fauchery L."/>
            <person name="Girlanda M."/>
            <person name="Hayes R.D."/>
            <person name="Keri Z."/>
            <person name="LaButti K."/>
            <person name="Lipzen A."/>
            <person name="Lombard V."/>
            <person name="Magnuson J."/>
            <person name="Maillard F."/>
            <person name="Murat C."/>
            <person name="Nolan M."/>
            <person name="Ohm R.A."/>
            <person name="Pangilinan J."/>
            <person name="Pereira M.F."/>
            <person name="Perotto S."/>
            <person name="Peter M."/>
            <person name="Pfister S."/>
            <person name="Riley R."/>
            <person name="Sitrit Y."/>
            <person name="Stielow J.B."/>
            <person name="Szollosi G."/>
            <person name="Zifcakova L."/>
            <person name="Stursova M."/>
            <person name="Spatafora J.W."/>
            <person name="Tedersoo L."/>
            <person name="Vaario L.M."/>
            <person name="Yamada A."/>
            <person name="Yan M."/>
            <person name="Wang P."/>
            <person name="Xu J."/>
            <person name="Bruns T."/>
            <person name="Baldrian P."/>
            <person name="Vilgalys R."/>
            <person name="Dunand C."/>
            <person name="Henrissat B."/>
            <person name="Grigoriev I.V."/>
            <person name="Hibbett D."/>
            <person name="Nagy L.G."/>
            <person name="Martin F.M."/>
        </authorList>
    </citation>
    <scope>NUCLEOTIDE SEQUENCE</scope>
    <source>
        <strain evidence="1">BED1</strain>
    </source>
</reference>
<evidence type="ECO:0000313" key="1">
    <source>
        <dbReference type="EMBL" id="KAF8414733.1"/>
    </source>
</evidence>
<dbReference type="AlphaFoldDB" id="A0AAD4BAF9"/>
<dbReference type="Proteomes" id="UP001194468">
    <property type="component" value="Unassembled WGS sequence"/>
</dbReference>
<reference evidence="1" key="1">
    <citation type="submission" date="2019-10" db="EMBL/GenBank/DDBJ databases">
        <authorList>
            <consortium name="DOE Joint Genome Institute"/>
            <person name="Kuo A."/>
            <person name="Miyauchi S."/>
            <person name="Kiss E."/>
            <person name="Drula E."/>
            <person name="Kohler A."/>
            <person name="Sanchez-Garcia M."/>
            <person name="Andreopoulos B."/>
            <person name="Barry K.W."/>
            <person name="Bonito G."/>
            <person name="Buee M."/>
            <person name="Carver A."/>
            <person name="Chen C."/>
            <person name="Cichocki N."/>
            <person name="Clum A."/>
            <person name="Culley D."/>
            <person name="Crous P.W."/>
            <person name="Fauchery L."/>
            <person name="Girlanda M."/>
            <person name="Hayes R."/>
            <person name="Keri Z."/>
            <person name="LaButti K."/>
            <person name="Lipzen A."/>
            <person name="Lombard V."/>
            <person name="Magnuson J."/>
            <person name="Maillard F."/>
            <person name="Morin E."/>
            <person name="Murat C."/>
            <person name="Nolan M."/>
            <person name="Ohm R."/>
            <person name="Pangilinan J."/>
            <person name="Pereira M."/>
            <person name="Perotto S."/>
            <person name="Peter M."/>
            <person name="Riley R."/>
            <person name="Sitrit Y."/>
            <person name="Stielow B."/>
            <person name="Szollosi G."/>
            <person name="Zifcakova L."/>
            <person name="Stursova M."/>
            <person name="Spatafora J.W."/>
            <person name="Tedersoo L."/>
            <person name="Vaario L.-M."/>
            <person name="Yamada A."/>
            <person name="Yan M."/>
            <person name="Wang P."/>
            <person name="Xu J."/>
            <person name="Bruns T."/>
            <person name="Baldrian P."/>
            <person name="Vilgalys R."/>
            <person name="Henrissat B."/>
            <person name="Grigoriev I.V."/>
            <person name="Hibbett D."/>
            <person name="Nagy L.G."/>
            <person name="Martin F.M."/>
        </authorList>
    </citation>
    <scope>NUCLEOTIDE SEQUENCE</scope>
    <source>
        <strain evidence="1">BED1</strain>
    </source>
</reference>
<accession>A0AAD4BAF9</accession>
<name>A0AAD4BAF9_BOLED</name>
<comment type="caution">
    <text evidence="1">The sequence shown here is derived from an EMBL/GenBank/DDBJ whole genome shotgun (WGS) entry which is preliminary data.</text>
</comment>
<dbReference type="EMBL" id="WHUW01000440">
    <property type="protein sequence ID" value="KAF8414733.1"/>
    <property type="molecule type" value="Genomic_DNA"/>
</dbReference>
<keyword evidence="2" id="KW-1185">Reference proteome</keyword>